<dbReference type="InterPro" id="IPR011008">
    <property type="entry name" value="Dimeric_a/b-barrel"/>
</dbReference>
<protein>
    <submittedName>
        <fullName evidence="3">YciI family protein</fullName>
    </submittedName>
</protein>
<evidence type="ECO:0000259" key="2">
    <source>
        <dbReference type="Pfam" id="PF03795"/>
    </source>
</evidence>
<reference evidence="4" key="1">
    <citation type="journal article" date="2019" name="Int. J. Syst. Evol. Microbiol.">
        <title>The Global Catalogue of Microorganisms (GCM) 10K type strain sequencing project: providing services to taxonomists for standard genome sequencing and annotation.</title>
        <authorList>
            <consortium name="The Broad Institute Genomics Platform"/>
            <consortium name="The Broad Institute Genome Sequencing Center for Infectious Disease"/>
            <person name="Wu L."/>
            <person name="Ma J."/>
        </authorList>
    </citation>
    <scope>NUCLEOTIDE SEQUENCE [LARGE SCALE GENOMIC DNA]</scope>
    <source>
        <strain evidence="4">CGMCC 4.7405</strain>
    </source>
</reference>
<keyword evidence="4" id="KW-1185">Reference proteome</keyword>
<gene>
    <name evidence="3" type="ORF">ACFOWZ_00340</name>
</gene>
<organism evidence="3 4">
    <name type="scientific">Lentzea rhizosphaerae</name>
    <dbReference type="NCBI Taxonomy" id="2041025"/>
    <lineage>
        <taxon>Bacteria</taxon>
        <taxon>Bacillati</taxon>
        <taxon>Actinomycetota</taxon>
        <taxon>Actinomycetes</taxon>
        <taxon>Pseudonocardiales</taxon>
        <taxon>Pseudonocardiaceae</taxon>
        <taxon>Lentzea</taxon>
    </lineage>
</organism>
<dbReference type="Pfam" id="PF03795">
    <property type="entry name" value="YCII"/>
    <property type="match status" value="1"/>
</dbReference>
<dbReference type="Gene3D" id="3.30.70.1060">
    <property type="entry name" value="Dimeric alpha+beta barrel"/>
    <property type="match status" value="1"/>
</dbReference>
<evidence type="ECO:0000313" key="4">
    <source>
        <dbReference type="Proteomes" id="UP001595690"/>
    </source>
</evidence>
<accession>A0ABV8BHQ0</accession>
<feature type="domain" description="YCII-related" evidence="2">
    <location>
        <begin position="42"/>
        <end position="106"/>
    </location>
</feature>
<comment type="similarity">
    <text evidence="1">Belongs to the YciI family.</text>
</comment>
<evidence type="ECO:0000256" key="1">
    <source>
        <dbReference type="ARBA" id="ARBA00007689"/>
    </source>
</evidence>
<dbReference type="SUPFAM" id="SSF54909">
    <property type="entry name" value="Dimeric alpha+beta barrel"/>
    <property type="match status" value="1"/>
</dbReference>
<evidence type="ECO:0000313" key="3">
    <source>
        <dbReference type="EMBL" id="MFC3889903.1"/>
    </source>
</evidence>
<dbReference type="EMBL" id="JBHRZI010000002">
    <property type="protein sequence ID" value="MFC3889903.1"/>
    <property type="molecule type" value="Genomic_DNA"/>
</dbReference>
<proteinExistence type="inferred from homology"/>
<dbReference type="RefSeq" id="WP_382366986.1">
    <property type="nucleotide sequence ID" value="NZ_JBHRZI010000002.1"/>
</dbReference>
<comment type="caution">
    <text evidence="3">The sequence shown here is derived from an EMBL/GenBank/DDBJ whole genome shotgun (WGS) entry which is preliminary data.</text>
</comment>
<name>A0ABV8BHQ0_9PSEU</name>
<dbReference type="Proteomes" id="UP001595690">
    <property type="component" value="Unassembled WGS sequence"/>
</dbReference>
<sequence length="111" mass="11874">MPKFVTIGYGDREGYDRTPEPLRTEAHAHDDRLRAAGAEMGIAGAPVQVRNHENAGVTVEDGPFQKSALPVAGFAIIEAESLEKAVELVSKTPCAVGYGVVEVWPWQSAQG</sequence>
<dbReference type="InterPro" id="IPR005545">
    <property type="entry name" value="YCII"/>
</dbReference>